<dbReference type="PROSITE" id="PS51007">
    <property type="entry name" value="CYTC"/>
    <property type="match status" value="2"/>
</dbReference>
<proteinExistence type="predicted"/>
<dbReference type="Gene3D" id="1.10.760.10">
    <property type="entry name" value="Cytochrome c-like domain"/>
    <property type="match status" value="1"/>
</dbReference>
<dbReference type="SUPFAM" id="SSF50974">
    <property type="entry name" value="Nitrous oxide reductase, N-terminal domain"/>
    <property type="match status" value="2"/>
</dbReference>
<dbReference type="Proteomes" id="UP000738431">
    <property type="component" value="Chromosome"/>
</dbReference>
<keyword evidence="1 4" id="KW-0349">Heme</keyword>
<gene>
    <name evidence="7" type="ORF">K1X11_007290</name>
</gene>
<evidence type="ECO:0000256" key="3">
    <source>
        <dbReference type="ARBA" id="ARBA00023004"/>
    </source>
</evidence>
<sequence length="1036" mass="113585">MFAAAPFHNTPTPPAQYGRQQVSYTPTDEAGQVKGRPVSRFGMLTSRQWAYGETWKRENLTPVTNPNPAPEPRPLRDHPYDVLVSADGTKTYLSLLGSEANPGHEVIVCDAQTGQVLRRITLALPGSGDEPGTGPSRMELHPDGRFLVVLNRFSNFASVIDTARDVVCAEIPLDFYCQDLVFNADGGIAYVSNRYLEQVLLVDVTVEPGQGGAEPIFRGQQRVLGGFDEAAYIAPEGVGPVLQAHCGTIGCHDEYRGGFVAGADLSASFATALEHLVPGQAEESRLLRAVTRSRDGGYADILPYFRSHAGQTVVFPDATNDADYQKLATWVNETRPGPGIPVGNPGSKPMALALGSEGRYLYVGNTGTQDISIIDLKLGCEVGAIYVQNAVADLVVHRAPENGHDWLLVATMGVGFGVSKERDPWGSETWDETAVAAQFSVHRDVDTAEVLPKDQQEILGPYDAIDGTAGIKFRDIQNDLVAIDVSALSIPETPPTDGLTYLLKANRYESHRGWVRYTSDTAESLYGDVKGDIPPDLMRVVGALPLRLVKQDDRLYVCMQGSNQVQELRIEPTASDPSNVLTPTRVFATGFEPCGLAVAPTNTPTSGRLFTANFLGGTMSLIDTDVRWRQGAGYQTEPSTEVVVDPSVLQLPVPATDAERGELLVHNSMFSSDHDSACVSCHFQETGDGRPWGVSQVVGQEYLSGEDRVGQLIEGTTMMVPQQRGLWGLQPFFFEGTLSVYDPRSMLMEHCPADDFRGVTPAGDYRAIEAHEPLHAIADVQSKMNSQATSEAGIEERRNAFFREATLRTMGKSFVLRDFQRFVGEWQANEPRLMPVPFDQENASVLRGRALFNEAQTGCASCHPAPHFAKKDMPNNPRQVVPPQVTMSVRDGSFTLLSMERLDALAGIIRDLEPWDPGRSEDEQVHYTPFGLRGMWDRPPVFLHNGIARTVREVVSVPGQTHLRRFKYEPLMGGEPERPHRREVGFNETYFVKARNDKNKTHLDTGGRIGSDTHGGTSHLTATQIDDLVNYLLSIQ</sequence>
<dbReference type="InterPro" id="IPR009056">
    <property type="entry name" value="Cyt_c-like_dom"/>
</dbReference>
<name>A0ABZ1CCP4_9BACT</name>
<evidence type="ECO:0000256" key="1">
    <source>
        <dbReference type="ARBA" id="ARBA00022617"/>
    </source>
</evidence>
<dbReference type="SUPFAM" id="SSF46626">
    <property type="entry name" value="Cytochrome c"/>
    <property type="match status" value="1"/>
</dbReference>
<evidence type="ECO:0000256" key="4">
    <source>
        <dbReference type="PROSITE-ProRule" id="PRU00433"/>
    </source>
</evidence>
<protein>
    <recommendedName>
        <fullName evidence="6">Cytochrome c domain-containing protein</fullName>
    </recommendedName>
</protein>
<reference evidence="7 8" key="1">
    <citation type="submission" date="2023-12" db="EMBL/GenBank/DDBJ databases">
        <title>Description of an unclassified Opitutus bacterium of Verrucomicrobiota.</title>
        <authorList>
            <person name="Zhang D.-F."/>
        </authorList>
    </citation>
    <scope>NUCLEOTIDE SEQUENCE [LARGE SCALE GENOMIC DNA]</scope>
    <source>
        <strain evidence="7 8">WL0086</strain>
    </source>
</reference>
<feature type="region of interest" description="Disordered" evidence="5">
    <location>
        <begin position="1"/>
        <end position="20"/>
    </location>
</feature>
<organism evidence="7 8">
    <name type="scientific">Actomonas aquatica</name>
    <dbReference type="NCBI Taxonomy" id="2866162"/>
    <lineage>
        <taxon>Bacteria</taxon>
        <taxon>Pseudomonadati</taxon>
        <taxon>Verrucomicrobiota</taxon>
        <taxon>Opitutia</taxon>
        <taxon>Opitutales</taxon>
        <taxon>Opitutaceae</taxon>
        <taxon>Actomonas</taxon>
    </lineage>
</organism>
<keyword evidence="3 4" id="KW-0408">Iron</keyword>
<keyword evidence="2 4" id="KW-0479">Metal-binding</keyword>
<dbReference type="PANTHER" id="PTHR47197">
    <property type="entry name" value="PROTEIN NIRF"/>
    <property type="match status" value="1"/>
</dbReference>
<keyword evidence="8" id="KW-1185">Reference proteome</keyword>
<dbReference type="EMBL" id="CP139781">
    <property type="protein sequence ID" value="WRQ89207.1"/>
    <property type="molecule type" value="Genomic_DNA"/>
</dbReference>
<evidence type="ECO:0000259" key="6">
    <source>
        <dbReference type="PROSITE" id="PS51007"/>
    </source>
</evidence>
<dbReference type="RefSeq" id="WP_221031074.1">
    <property type="nucleotide sequence ID" value="NZ_CP139781.1"/>
</dbReference>
<evidence type="ECO:0000256" key="5">
    <source>
        <dbReference type="SAM" id="MobiDB-lite"/>
    </source>
</evidence>
<feature type="domain" description="Cytochrome c" evidence="6">
    <location>
        <begin position="656"/>
        <end position="788"/>
    </location>
</feature>
<dbReference type="InterPro" id="IPR036909">
    <property type="entry name" value="Cyt_c-like_dom_sf"/>
</dbReference>
<dbReference type="InterPro" id="IPR011045">
    <property type="entry name" value="N2O_reductase_N"/>
</dbReference>
<dbReference type="Gene3D" id="2.130.10.10">
    <property type="entry name" value="YVTN repeat-like/Quinoprotein amine dehydrogenase"/>
    <property type="match status" value="2"/>
</dbReference>
<accession>A0ABZ1CCP4</accession>
<evidence type="ECO:0000313" key="7">
    <source>
        <dbReference type="EMBL" id="WRQ89207.1"/>
    </source>
</evidence>
<dbReference type="InterPro" id="IPR015943">
    <property type="entry name" value="WD40/YVTN_repeat-like_dom_sf"/>
</dbReference>
<evidence type="ECO:0000313" key="8">
    <source>
        <dbReference type="Proteomes" id="UP000738431"/>
    </source>
</evidence>
<feature type="domain" description="Cytochrome c" evidence="6">
    <location>
        <begin position="843"/>
        <end position="1036"/>
    </location>
</feature>
<dbReference type="InterPro" id="IPR051200">
    <property type="entry name" value="Host-pathogen_enzymatic-act"/>
</dbReference>
<evidence type="ECO:0000256" key="2">
    <source>
        <dbReference type="ARBA" id="ARBA00022723"/>
    </source>
</evidence>
<dbReference type="PANTHER" id="PTHR47197:SF3">
    <property type="entry name" value="DIHYDRO-HEME D1 DEHYDROGENASE"/>
    <property type="match status" value="1"/>
</dbReference>